<dbReference type="SUPFAM" id="SSF52540">
    <property type="entry name" value="P-loop containing nucleoside triphosphate hydrolases"/>
    <property type="match status" value="1"/>
</dbReference>
<dbReference type="UniPathway" id="UPA00241">
    <property type="reaction ID" value="UER00356"/>
</dbReference>
<dbReference type="GO" id="GO:0015937">
    <property type="term" value="P:coenzyme A biosynthetic process"/>
    <property type="evidence" value="ECO:0007669"/>
    <property type="project" value="UniProtKB-UniRule"/>
</dbReference>
<dbReference type="PANTHER" id="PTHR10695">
    <property type="entry name" value="DEPHOSPHO-COA KINASE-RELATED"/>
    <property type="match status" value="1"/>
</dbReference>
<dbReference type="OrthoDB" id="9812943at2"/>
<dbReference type="EMBL" id="FQXT01000003">
    <property type="protein sequence ID" value="SHI04854.1"/>
    <property type="molecule type" value="Genomic_DNA"/>
</dbReference>
<evidence type="ECO:0000256" key="2">
    <source>
        <dbReference type="ARBA" id="ARBA00022741"/>
    </source>
</evidence>
<keyword evidence="4 5" id="KW-0173">Coenzyme A biosynthesis</keyword>
<dbReference type="InterPro" id="IPR027417">
    <property type="entry name" value="P-loop_NTPase"/>
</dbReference>
<evidence type="ECO:0000256" key="4">
    <source>
        <dbReference type="ARBA" id="ARBA00022993"/>
    </source>
</evidence>
<reference evidence="8" key="2">
    <citation type="submission" date="2016-11" db="EMBL/GenBank/DDBJ databases">
        <authorList>
            <person name="Jaros S."/>
            <person name="Januszkiewicz K."/>
            <person name="Wedrychowicz H."/>
        </authorList>
    </citation>
    <scope>NUCLEOTIDE SEQUENCE [LARGE SCALE GENOMIC DNA]</scope>
    <source>
        <strain evidence="8">DSM 19859</strain>
    </source>
</reference>
<evidence type="ECO:0000313" key="10">
    <source>
        <dbReference type="Proteomes" id="UP000290037"/>
    </source>
</evidence>
<dbReference type="Gene3D" id="3.40.50.300">
    <property type="entry name" value="P-loop containing nucleotide triphosphate hydrolases"/>
    <property type="match status" value="1"/>
</dbReference>
<comment type="subcellular location">
    <subcellularLocation>
        <location evidence="5">Cytoplasm</location>
    </subcellularLocation>
</comment>
<dbReference type="HAMAP" id="MF_00376">
    <property type="entry name" value="Dephospho_CoA_kinase"/>
    <property type="match status" value="1"/>
</dbReference>
<keyword evidence="3 5" id="KW-0067">ATP-binding</keyword>
<dbReference type="AlphaFoldDB" id="A0A1M5XZ51"/>
<feature type="binding site" evidence="5">
    <location>
        <begin position="11"/>
        <end position="16"/>
    </location>
    <ligand>
        <name>ATP</name>
        <dbReference type="ChEBI" id="CHEBI:30616"/>
    </ligand>
</feature>
<dbReference type="PROSITE" id="PS51219">
    <property type="entry name" value="DPCK"/>
    <property type="match status" value="1"/>
</dbReference>
<dbReference type="EMBL" id="QOVN01000002">
    <property type="protein sequence ID" value="RXG30346.1"/>
    <property type="molecule type" value="Genomic_DNA"/>
</dbReference>
<dbReference type="InterPro" id="IPR001977">
    <property type="entry name" value="Depp_CoAkinase"/>
</dbReference>
<reference evidence="7 10" key="3">
    <citation type="submission" date="2018-07" db="EMBL/GenBank/DDBJ databases">
        <title>Leeuwenhoekiella genomics.</title>
        <authorList>
            <person name="Tahon G."/>
            <person name="Willems A."/>
        </authorList>
    </citation>
    <scope>NUCLEOTIDE SEQUENCE [LARGE SCALE GENOMIC DNA]</scope>
    <source>
        <strain evidence="7 10">LMG 24856</strain>
    </source>
</reference>
<comment type="pathway">
    <text evidence="5">Cofactor biosynthesis; coenzyme A biosynthesis; CoA from (R)-pantothenate: step 5/5.</text>
</comment>
<organism evidence="8 9">
    <name type="scientific">Leeuwenhoekiella palythoae</name>
    <dbReference type="NCBI Taxonomy" id="573501"/>
    <lineage>
        <taxon>Bacteria</taxon>
        <taxon>Pseudomonadati</taxon>
        <taxon>Bacteroidota</taxon>
        <taxon>Flavobacteriia</taxon>
        <taxon>Flavobacteriales</taxon>
        <taxon>Flavobacteriaceae</taxon>
        <taxon>Leeuwenhoekiella</taxon>
    </lineage>
</organism>
<dbReference type="Pfam" id="PF01121">
    <property type="entry name" value="CoaE"/>
    <property type="match status" value="1"/>
</dbReference>
<comment type="catalytic activity">
    <reaction evidence="5">
        <text>3'-dephospho-CoA + ATP = ADP + CoA + H(+)</text>
        <dbReference type="Rhea" id="RHEA:18245"/>
        <dbReference type="ChEBI" id="CHEBI:15378"/>
        <dbReference type="ChEBI" id="CHEBI:30616"/>
        <dbReference type="ChEBI" id="CHEBI:57287"/>
        <dbReference type="ChEBI" id="CHEBI:57328"/>
        <dbReference type="ChEBI" id="CHEBI:456216"/>
        <dbReference type="EC" id="2.7.1.24"/>
    </reaction>
</comment>
<evidence type="ECO:0000313" key="8">
    <source>
        <dbReference type="EMBL" id="SHI04854.1"/>
    </source>
</evidence>
<keyword evidence="5" id="KW-0963">Cytoplasm</keyword>
<dbReference type="EC" id="2.7.1.24" evidence="5 6"/>
<reference evidence="9" key="1">
    <citation type="submission" date="2016-11" db="EMBL/GenBank/DDBJ databases">
        <authorList>
            <person name="Varghese N."/>
            <person name="Submissions S."/>
        </authorList>
    </citation>
    <scope>NUCLEOTIDE SEQUENCE [LARGE SCALE GENOMIC DNA]</scope>
    <source>
        <strain evidence="9">DSM 19859</strain>
    </source>
</reference>
<dbReference type="RefSeq" id="WP_072982363.1">
    <property type="nucleotide sequence ID" value="NZ_FQXT01000003.1"/>
</dbReference>
<dbReference type="Proteomes" id="UP000184240">
    <property type="component" value="Unassembled WGS sequence"/>
</dbReference>
<name>A0A1M5XZ51_9FLAO</name>
<protein>
    <recommendedName>
        <fullName evidence="5 6">Dephospho-CoA kinase</fullName>
        <ecNumber evidence="5 6">2.7.1.24</ecNumber>
    </recommendedName>
    <alternativeName>
        <fullName evidence="5">Dephosphocoenzyme A kinase</fullName>
    </alternativeName>
</protein>
<evidence type="ECO:0000256" key="5">
    <source>
        <dbReference type="HAMAP-Rule" id="MF_00376"/>
    </source>
</evidence>
<dbReference type="GO" id="GO:0005737">
    <property type="term" value="C:cytoplasm"/>
    <property type="evidence" value="ECO:0007669"/>
    <property type="project" value="UniProtKB-SubCell"/>
</dbReference>
<evidence type="ECO:0000313" key="7">
    <source>
        <dbReference type="EMBL" id="RXG30346.1"/>
    </source>
</evidence>
<dbReference type="Proteomes" id="UP000290037">
    <property type="component" value="Unassembled WGS sequence"/>
</dbReference>
<sequence>MKTVGITGGIGSGKSTIASFFNSEFNIPVYYADAEAKALMHTEALKEKIISLFGAEAYQGQKLNRKFISALVFKDEHLLEQLNKIVHPAVGEHFKQWKEVQHAPYVLKEAAILFENGTAQSCDAIILITAPEEVRIQRVLKRDETSIAAIKDRINKQWPDAKKIPLADFLIENMDLEESKKQARKIHLQLLGDRVNT</sequence>
<gene>
    <name evidence="5" type="primary">coaE</name>
    <name evidence="7" type="ORF">DSM01_1096</name>
    <name evidence="8" type="ORF">SAMN04487999_1801</name>
</gene>
<accession>A0A1M5XZ51</accession>
<dbReference type="CDD" id="cd02022">
    <property type="entry name" value="DPCK"/>
    <property type="match status" value="1"/>
</dbReference>
<dbReference type="PANTHER" id="PTHR10695:SF46">
    <property type="entry name" value="BIFUNCTIONAL COENZYME A SYNTHASE-RELATED"/>
    <property type="match status" value="1"/>
</dbReference>
<evidence type="ECO:0000313" key="9">
    <source>
        <dbReference type="Proteomes" id="UP000184240"/>
    </source>
</evidence>
<keyword evidence="10" id="KW-1185">Reference proteome</keyword>
<dbReference type="GO" id="GO:0004140">
    <property type="term" value="F:dephospho-CoA kinase activity"/>
    <property type="evidence" value="ECO:0007669"/>
    <property type="project" value="UniProtKB-UniRule"/>
</dbReference>
<comment type="function">
    <text evidence="5">Catalyzes the phosphorylation of the 3'-hydroxyl group of dephosphocoenzyme A to form coenzyme A.</text>
</comment>
<comment type="similarity">
    <text evidence="1 5">Belongs to the CoaE family.</text>
</comment>
<dbReference type="GO" id="GO:0005524">
    <property type="term" value="F:ATP binding"/>
    <property type="evidence" value="ECO:0007669"/>
    <property type="project" value="UniProtKB-UniRule"/>
</dbReference>
<keyword evidence="2 5" id="KW-0547">Nucleotide-binding</keyword>
<proteinExistence type="inferred from homology"/>
<evidence type="ECO:0000256" key="3">
    <source>
        <dbReference type="ARBA" id="ARBA00022840"/>
    </source>
</evidence>
<dbReference type="STRING" id="573501.SAMN04487999_1801"/>
<evidence type="ECO:0000256" key="1">
    <source>
        <dbReference type="ARBA" id="ARBA00009018"/>
    </source>
</evidence>
<keyword evidence="5" id="KW-0808">Transferase</keyword>
<keyword evidence="5 8" id="KW-0418">Kinase</keyword>
<evidence type="ECO:0000256" key="6">
    <source>
        <dbReference type="NCBIfam" id="TIGR00152"/>
    </source>
</evidence>
<dbReference type="NCBIfam" id="TIGR00152">
    <property type="entry name" value="dephospho-CoA kinase"/>
    <property type="match status" value="1"/>
</dbReference>